<evidence type="ECO:0000259" key="6">
    <source>
        <dbReference type="PROSITE" id="PS50090"/>
    </source>
</evidence>
<comment type="subcellular location">
    <subcellularLocation>
        <location evidence="1">Nucleus</location>
    </subcellularLocation>
</comment>
<proteinExistence type="predicted"/>
<dbReference type="Pfam" id="PF13837">
    <property type="entry name" value="Myb_DNA-bind_4"/>
    <property type="match status" value="1"/>
</dbReference>
<dbReference type="InterPro" id="IPR001005">
    <property type="entry name" value="SANT/Myb"/>
</dbReference>
<dbReference type="EMBL" id="JAPWTK010000204">
    <property type="protein sequence ID" value="KAJ8945857.1"/>
    <property type="molecule type" value="Genomic_DNA"/>
</dbReference>
<keyword evidence="3" id="KW-0238">DNA-binding</keyword>
<gene>
    <name evidence="7" type="ORF">NQ318_002695</name>
</gene>
<evidence type="ECO:0000256" key="4">
    <source>
        <dbReference type="ARBA" id="ARBA00023163"/>
    </source>
</evidence>
<dbReference type="Gene3D" id="1.10.10.60">
    <property type="entry name" value="Homeodomain-like"/>
    <property type="match status" value="1"/>
</dbReference>
<accession>A0AAV8Y2Z5</accession>
<evidence type="ECO:0000256" key="3">
    <source>
        <dbReference type="ARBA" id="ARBA00023125"/>
    </source>
</evidence>
<keyword evidence="8" id="KW-1185">Reference proteome</keyword>
<sequence length="240" mass="28085">MDQDQMESVKVFDPANKCHFRVVLPNEKFSAITKIVNIQNEEDSLTGDQPCSNFTTWNQTETLALINIFSLFKDKFKNFKKRREQWNLISEELAKIGIHKIPEKCEIKWKNLLRVYRQHKIGNKGQGKFEFFNELDDIIANDQQFNYIIGYPSNTAPEALGHTSGGSRKVTFSQPEKCNSSIKSEHLVGKRLRCGCVKTEKQKRHEDRMVIMRKKMEIEERKVTAFEEYLQFLKSNTQKT</sequence>
<evidence type="ECO:0000313" key="7">
    <source>
        <dbReference type="EMBL" id="KAJ8945857.1"/>
    </source>
</evidence>
<dbReference type="AlphaFoldDB" id="A0AAV8Y2Z5"/>
<evidence type="ECO:0000256" key="5">
    <source>
        <dbReference type="ARBA" id="ARBA00023242"/>
    </source>
</evidence>
<feature type="domain" description="Myb-like" evidence="6">
    <location>
        <begin position="49"/>
        <end position="113"/>
    </location>
</feature>
<keyword evidence="2" id="KW-0805">Transcription regulation</keyword>
<reference evidence="7" key="1">
    <citation type="journal article" date="2023" name="Insect Mol. Biol.">
        <title>Genome sequencing provides insights into the evolution of gene families encoding plant cell wall-degrading enzymes in longhorned beetles.</title>
        <authorList>
            <person name="Shin N.R."/>
            <person name="Okamura Y."/>
            <person name="Kirsch R."/>
            <person name="Pauchet Y."/>
        </authorList>
    </citation>
    <scope>NUCLEOTIDE SEQUENCE</scope>
    <source>
        <strain evidence="7">AMC_N1</strain>
    </source>
</reference>
<protein>
    <recommendedName>
        <fullName evidence="6">Myb-like domain-containing protein</fullName>
    </recommendedName>
</protein>
<comment type="caution">
    <text evidence="7">The sequence shown here is derived from an EMBL/GenBank/DDBJ whole genome shotgun (WGS) entry which is preliminary data.</text>
</comment>
<dbReference type="Proteomes" id="UP001162162">
    <property type="component" value="Unassembled WGS sequence"/>
</dbReference>
<dbReference type="GO" id="GO:0005634">
    <property type="term" value="C:nucleus"/>
    <property type="evidence" value="ECO:0007669"/>
    <property type="project" value="UniProtKB-SubCell"/>
</dbReference>
<name>A0AAV8Y2Z5_9CUCU</name>
<dbReference type="PANTHER" id="PTHR21654:SF84">
    <property type="entry name" value="SI:DKEY-66I24.7"/>
    <property type="match status" value="1"/>
</dbReference>
<evidence type="ECO:0000313" key="8">
    <source>
        <dbReference type="Proteomes" id="UP001162162"/>
    </source>
</evidence>
<keyword evidence="4" id="KW-0804">Transcription</keyword>
<evidence type="ECO:0000256" key="1">
    <source>
        <dbReference type="ARBA" id="ARBA00004123"/>
    </source>
</evidence>
<dbReference type="InterPro" id="IPR044822">
    <property type="entry name" value="Myb_DNA-bind_4"/>
</dbReference>
<evidence type="ECO:0000256" key="2">
    <source>
        <dbReference type="ARBA" id="ARBA00023015"/>
    </source>
</evidence>
<dbReference type="GO" id="GO:0003677">
    <property type="term" value="F:DNA binding"/>
    <property type="evidence" value="ECO:0007669"/>
    <property type="project" value="UniProtKB-KW"/>
</dbReference>
<keyword evidence="5" id="KW-0539">Nucleus</keyword>
<dbReference type="PANTHER" id="PTHR21654">
    <property type="entry name" value="FI21293P1"/>
    <property type="match status" value="1"/>
</dbReference>
<dbReference type="PROSITE" id="PS50090">
    <property type="entry name" value="MYB_LIKE"/>
    <property type="match status" value="1"/>
</dbReference>
<dbReference type="GO" id="GO:0010468">
    <property type="term" value="P:regulation of gene expression"/>
    <property type="evidence" value="ECO:0007669"/>
    <property type="project" value="UniProtKB-ARBA"/>
</dbReference>
<organism evidence="7 8">
    <name type="scientific">Aromia moschata</name>
    <dbReference type="NCBI Taxonomy" id="1265417"/>
    <lineage>
        <taxon>Eukaryota</taxon>
        <taxon>Metazoa</taxon>
        <taxon>Ecdysozoa</taxon>
        <taxon>Arthropoda</taxon>
        <taxon>Hexapoda</taxon>
        <taxon>Insecta</taxon>
        <taxon>Pterygota</taxon>
        <taxon>Neoptera</taxon>
        <taxon>Endopterygota</taxon>
        <taxon>Coleoptera</taxon>
        <taxon>Polyphaga</taxon>
        <taxon>Cucujiformia</taxon>
        <taxon>Chrysomeloidea</taxon>
        <taxon>Cerambycidae</taxon>
        <taxon>Cerambycinae</taxon>
        <taxon>Callichromatini</taxon>
        <taxon>Aromia</taxon>
    </lineage>
</organism>